<accession>A0A0D3GI04</accession>
<dbReference type="Proteomes" id="UP000026960">
    <property type="component" value="Chromosome 6"/>
</dbReference>
<feature type="region of interest" description="Disordered" evidence="1">
    <location>
        <begin position="1"/>
        <end position="23"/>
    </location>
</feature>
<sequence>MRDAGRAAGAGRRGRVRVPTRVGEARGGATATARGLPLIISIAFVEMGSSPTIATATAPTPTTAIRAKSPTLEEMGGRRGPPTRGWDAALPSCKDREIWSSQLSLAFNRWPDVRIRASDLPLMPKYQPHRCLASQELFYFAWYIFHTLLMKLNC</sequence>
<protein>
    <submittedName>
        <fullName evidence="2">Uncharacterized protein</fullName>
    </submittedName>
</protein>
<dbReference type="Gramene" id="OBART06G18960.1">
    <property type="protein sequence ID" value="OBART06G18960.1"/>
    <property type="gene ID" value="OBART06G18960"/>
</dbReference>
<reference evidence="2" key="2">
    <citation type="submission" date="2015-03" db="UniProtKB">
        <authorList>
            <consortium name="EnsemblPlants"/>
        </authorList>
    </citation>
    <scope>IDENTIFICATION</scope>
</reference>
<proteinExistence type="predicted"/>
<dbReference type="AlphaFoldDB" id="A0A0D3GI04"/>
<organism evidence="2">
    <name type="scientific">Oryza barthii</name>
    <dbReference type="NCBI Taxonomy" id="65489"/>
    <lineage>
        <taxon>Eukaryota</taxon>
        <taxon>Viridiplantae</taxon>
        <taxon>Streptophyta</taxon>
        <taxon>Embryophyta</taxon>
        <taxon>Tracheophyta</taxon>
        <taxon>Spermatophyta</taxon>
        <taxon>Magnoliopsida</taxon>
        <taxon>Liliopsida</taxon>
        <taxon>Poales</taxon>
        <taxon>Poaceae</taxon>
        <taxon>BOP clade</taxon>
        <taxon>Oryzoideae</taxon>
        <taxon>Oryzeae</taxon>
        <taxon>Oryzinae</taxon>
        <taxon>Oryza</taxon>
    </lineage>
</organism>
<dbReference type="EnsemblPlants" id="OBART06G18960.1">
    <property type="protein sequence ID" value="OBART06G18960.1"/>
    <property type="gene ID" value="OBART06G18960"/>
</dbReference>
<dbReference type="PaxDb" id="65489-OBART06G18960.1"/>
<name>A0A0D3GI04_9ORYZ</name>
<evidence type="ECO:0000313" key="2">
    <source>
        <dbReference type="EnsemblPlants" id="OBART06G18960.1"/>
    </source>
</evidence>
<evidence type="ECO:0000313" key="3">
    <source>
        <dbReference type="Proteomes" id="UP000026960"/>
    </source>
</evidence>
<evidence type="ECO:0000256" key="1">
    <source>
        <dbReference type="SAM" id="MobiDB-lite"/>
    </source>
</evidence>
<dbReference type="HOGENOM" id="CLU_143777_0_0_1"/>
<keyword evidence="3" id="KW-1185">Reference proteome</keyword>
<reference evidence="2" key="1">
    <citation type="journal article" date="2009" name="Rice">
        <title>De Novo Next Generation Sequencing of Plant Genomes.</title>
        <authorList>
            <person name="Rounsley S."/>
            <person name="Marri P.R."/>
            <person name="Yu Y."/>
            <person name="He R."/>
            <person name="Sisneros N."/>
            <person name="Goicoechea J.L."/>
            <person name="Lee S.J."/>
            <person name="Angelova A."/>
            <person name="Kudrna D."/>
            <person name="Luo M."/>
            <person name="Affourtit J."/>
            <person name="Desany B."/>
            <person name="Knight J."/>
            <person name="Niazi F."/>
            <person name="Egholm M."/>
            <person name="Wing R.A."/>
        </authorList>
    </citation>
    <scope>NUCLEOTIDE SEQUENCE [LARGE SCALE GENOMIC DNA]</scope>
    <source>
        <strain evidence="2">cv. IRGC 105608</strain>
    </source>
</reference>
<feature type="compositionally biased region" description="Low complexity" evidence="1">
    <location>
        <begin position="1"/>
        <end position="10"/>
    </location>
</feature>